<reference evidence="1 2" key="1">
    <citation type="submission" date="2017-12" db="EMBL/GenBank/DDBJ databases">
        <title>Draft Genome sequences of multiple microbial strains isolated from spacecraft associated surfaces.</title>
        <authorList>
            <person name="Seuylemezian A."/>
            <person name="Vaishampayan P."/>
            <person name="Venkateswaran K."/>
        </authorList>
    </citation>
    <scope>NUCLEOTIDE SEQUENCE [LARGE SCALE GENOMIC DNA]</scope>
    <source>
        <strain evidence="1 2">2P01AA</strain>
    </source>
</reference>
<evidence type="ECO:0000313" key="2">
    <source>
        <dbReference type="Proteomes" id="UP000233553"/>
    </source>
</evidence>
<comment type="caution">
    <text evidence="1">The sequence shown here is derived from an EMBL/GenBank/DDBJ whole genome shotgun (WGS) entry which is preliminary data.</text>
</comment>
<name>A0A2N0WAY3_9GAMM</name>
<dbReference type="RefSeq" id="WP_101237393.1">
    <property type="nucleotide sequence ID" value="NZ_PISJ01000020.1"/>
</dbReference>
<dbReference type="Proteomes" id="UP000233553">
    <property type="component" value="Unassembled WGS sequence"/>
</dbReference>
<dbReference type="EMBL" id="PISJ01000020">
    <property type="protein sequence ID" value="PKF31636.1"/>
    <property type="molecule type" value="Genomic_DNA"/>
</dbReference>
<organism evidence="1 2">
    <name type="scientific">Acinetobacter proteolyticus</name>
    <dbReference type="NCBI Taxonomy" id="1776741"/>
    <lineage>
        <taxon>Bacteria</taxon>
        <taxon>Pseudomonadati</taxon>
        <taxon>Pseudomonadota</taxon>
        <taxon>Gammaproteobacteria</taxon>
        <taxon>Moraxellales</taxon>
        <taxon>Moraxellaceae</taxon>
        <taxon>Acinetobacter</taxon>
    </lineage>
</organism>
<sequence length="77" mass="8880">MTIITLKNIVTGTKTRVQSIMDPEIHIDSDWNSTVTSKTKWIYETTGDEVPAAIQELLKRPKLYQIVSKDELIYKIE</sequence>
<accession>A0A2N0WAY3</accession>
<gene>
    <name evidence="1" type="ORF">CW311_18040</name>
</gene>
<dbReference type="AlphaFoldDB" id="A0A2N0WAY3"/>
<protein>
    <submittedName>
        <fullName evidence="1">Uncharacterized protein</fullName>
    </submittedName>
</protein>
<evidence type="ECO:0000313" key="1">
    <source>
        <dbReference type="EMBL" id="PKF31636.1"/>
    </source>
</evidence>
<proteinExistence type="predicted"/>